<feature type="active site" evidence="5">
    <location>
        <position position="215"/>
    </location>
</feature>
<dbReference type="Pfam" id="PF04952">
    <property type="entry name" value="AstE_AspA_hybrid"/>
    <property type="match status" value="1"/>
</dbReference>
<name>A0A1E2V7I1_9GAMM</name>
<comment type="pathway">
    <text evidence="5">Amino-acid degradation; L-arginine degradation via AST pathway; L-glutamate and succinate from L-arginine: step 5/5.</text>
</comment>
<keyword evidence="3 5" id="KW-0378">Hydrolase</keyword>
<dbReference type="UniPathway" id="UPA00185">
    <property type="reaction ID" value="UER00283"/>
</dbReference>
<dbReference type="GO" id="GO:0019544">
    <property type="term" value="P:L-arginine catabolic process to L-glutamate"/>
    <property type="evidence" value="ECO:0007669"/>
    <property type="project" value="UniProtKB-UniRule"/>
</dbReference>
<feature type="binding site" evidence="5">
    <location>
        <position position="151"/>
    </location>
    <ligand>
        <name>Zn(2+)</name>
        <dbReference type="ChEBI" id="CHEBI:29105"/>
    </ligand>
</feature>
<keyword evidence="10" id="KW-1185">Reference proteome</keyword>
<proteinExistence type="inferred from homology"/>
<feature type="binding site" evidence="5">
    <location>
        <position position="61"/>
    </location>
    <ligand>
        <name>Zn(2+)</name>
        <dbReference type="ChEBI" id="CHEBI:29105"/>
    </ligand>
</feature>
<dbReference type="GO" id="GO:0008270">
    <property type="term" value="F:zinc ion binding"/>
    <property type="evidence" value="ECO:0007669"/>
    <property type="project" value="UniProtKB-UniRule"/>
</dbReference>
<dbReference type="InterPro" id="IPR007036">
    <property type="entry name" value="Aste_AspA_hybrid_dom"/>
</dbReference>
<dbReference type="Gene3D" id="3.40.630.10">
    <property type="entry name" value="Zn peptidases"/>
    <property type="match status" value="1"/>
</dbReference>
<comment type="cofactor">
    <cofactor evidence="5">
        <name>Zn(2+)</name>
        <dbReference type="ChEBI" id="CHEBI:29105"/>
    </cofactor>
    <text evidence="5">Binds 1 zinc ion per subunit.</text>
</comment>
<dbReference type="Pfam" id="PF24827">
    <property type="entry name" value="AstE_AspA_cat"/>
    <property type="match status" value="1"/>
</dbReference>
<dbReference type="PANTHER" id="PTHR15162:SF7">
    <property type="entry name" value="SUCCINYLGLUTAMATE DESUCCINYLASE"/>
    <property type="match status" value="1"/>
</dbReference>
<evidence type="ECO:0000256" key="5">
    <source>
        <dbReference type="HAMAP-Rule" id="MF_00767"/>
    </source>
</evidence>
<evidence type="ECO:0000256" key="2">
    <source>
        <dbReference type="ARBA" id="ARBA00022723"/>
    </source>
</evidence>
<reference evidence="9 10" key="1">
    <citation type="submission" date="2016-08" db="EMBL/GenBank/DDBJ databases">
        <authorList>
            <person name="Seilhamer J.J."/>
        </authorList>
    </citation>
    <scope>NUCLEOTIDE SEQUENCE [LARGE SCALE GENOMIC DNA]</scope>
    <source>
        <strain evidence="9 10">PH27A</strain>
    </source>
</reference>
<dbReference type="PANTHER" id="PTHR15162">
    <property type="entry name" value="ASPARTOACYLASE"/>
    <property type="match status" value="1"/>
</dbReference>
<dbReference type="GO" id="GO:0016788">
    <property type="term" value="F:hydrolase activity, acting on ester bonds"/>
    <property type="evidence" value="ECO:0007669"/>
    <property type="project" value="UniProtKB-UniRule"/>
</dbReference>
<dbReference type="NCBIfam" id="NF003706">
    <property type="entry name" value="PRK05324.1"/>
    <property type="match status" value="1"/>
</dbReference>
<feature type="binding site" evidence="5">
    <location>
        <position position="58"/>
    </location>
    <ligand>
        <name>Zn(2+)</name>
        <dbReference type="ChEBI" id="CHEBI:29105"/>
    </ligand>
</feature>
<evidence type="ECO:0000256" key="1">
    <source>
        <dbReference type="ARBA" id="ARBA00022503"/>
    </source>
</evidence>
<evidence type="ECO:0000259" key="7">
    <source>
        <dbReference type="Pfam" id="PF04952"/>
    </source>
</evidence>
<dbReference type="AlphaFoldDB" id="A0A1E2V7I1"/>
<accession>A0A1E2V7I1</accession>
<dbReference type="EMBL" id="MDTQ01000001">
    <property type="protein sequence ID" value="ODC02812.1"/>
    <property type="molecule type" value="Genomic_DNA"/>
</dbReference>
<dbReference type="InterPro" id="IPR050178">
    <property type="entry name" value="AspA/AstE_fam"/>
</dbReference>
<comment type="caution">
    <text evidence="9">The sequence shown here is derived from an EMBL/GenBank/DDBJ whole genome shotgun (WGS) entry which is preliminary data.</text>
</comment>
<feature type="domain" description="AstE/AspA barrel-sandwich hybrid" evidence="7">
    <location>
        <begin position="252"/>
        <end position="324"/>
    </location>
</feature>
<evidence type="ECO:0000256" key="4">
    <source>
        <dbReference type="ARBA" id="ARBA00022833"/>
    </source>
</evidence>
<dbReference type="InterPro" id="IPR055438">
    <property type="entry name" value="AstE_AspA_cat"/>
</dbReference>
<dbReference type="PIRSF" id="PIRSF017020">
    <property type="entry name" value="AstE"/>
    <property type="match status" value="1"/>
</dbReference>
<evidence type="ECO:0000259" key="8">
    <source>
        <dbReference type="Pfam" id="PF24827"/>
    </source>
</evidence>
<dbReference type="OrthoDB" id="5290473at2"/>
<dbReference type="GO" id="GO:0019545">
    <property type="term" value="P:L-arginine catabolic process to succinate"/>
    <property type="evidence" value="ECO:0007669"/>
    <property type="project" value="UniProtKB-UniRule"/>
</dbReference>
<comment type="catalytic activity">
    <reaction evidence="5">
        <text>N-succinyl-L-glutamate + H2O = L-glutamate + succinate</text>
        <dbReference type="Rhea" id="RHEA:15169"/>
        <dbReference type="ChEBI" id="CHEBI:15377"/>
        <dbReference type="ChEBI" id="CHEBI:29985"/>
        <dbReference type="ChEBI" id="CHEBI:30031"/>
        <dbReference type="ChEBI" id="CHEBI:58763"/>
        <dbReference type="EC" id="3.5.1.96"/>
    </reaction>
</comment>
<comment type="function">
    <text evidence="5">Transforms N(2)-succinylglutamate into succinate and glutamate.</text>
</comment>
<gene>
    <name evidence="5" type="primary">astE</name>
    <name evidence="9" type="ORF">BFW38_03860</name>
</gene>
<dbReference type="GO" id="GO:0009017">
    <property type="term" value="F:succinylglutamate desuccinylase activity"/>
    <property type="evidence" value="ECO:0007669"/>
    <property type="project" value="UniProtKB-UniRule"/>
</dbReference>
<keyword evidence="4 5" id="KW-0862">Zinc</keyword>
<dbReference type="Proteomes" id="UP000094291">
    <property type="component" value="Unassembled WGS sequence"/>
</dbReference>
<evidence type="ECO:0000256" key="3">
    <source>
        <dbReference type="ARBA" id="ARBA00022801"/>
    </source>
</evidence>
<organism evidence="9 10">
    <name type="scientific">Terasakiispira papahanaumokuakeensis</name>
    <dbReference type="NCBI Taxonomy" id="197479"/>
    <lineage>
        <taxon>Bacteria</taxon>
        <taxon>Pseudomonadati</taxon>
        <taxon>Pseudomonadota</taxon>
        <taxon>Gammaproteobacteria</taxon>
        <taxon>Oceanospirillales</taxon>
        <taxon>Terasakiispira</taxon>
    </lineage>
</organism>
<dbReference type="InterPro" id="IPR016681">
    <property type="entry name" value="SuccinylGlu_desuccinylase"/>
</dbReference>
<dbReference type="STRING" id="197479.BFW38_03860"/>
<evidence type="ECO:0000313" key="9">
    <source>
        <dbReference type="EMBL" id="ODC02812.1"/>
    </source>
</evidence>
<feature type="domain" description="Succinylglutamate desuccinylase/Aspartoacylase catalytic" evidence="8">
    <location>
        <begin position="49"/>
        <end position="240"/>
    </location>
</feature>
<evidence type="ECO:0000313" key="10">
    <source>
        <dbReference type="Proteomes" id="UP000094291"/>
    </source>
</evidence>
<dbReference type="SUPFAM" id="SSF53187">
    <property type="entry name" value="Zn-dependent exopeptidases"/>
    <property type="match status" value="1"/>
</dbReference>
<evidence type="ECO:0000256" key="6">
    <source>
        <dbReference type="NCBIfam" id="TIGR03242"/>
    </source>
</evidence>
<sequence>MIWPNKDLLQFTLENPTLLEDFPIAMDSGSARYLGPGILQFEPESTPLHSVILSAGIHGNETAPIELINQLINRIVDGTTTLNVRLLVIFGHPEAMIAQQRFCEVNLNRLFNGQWQHYKGQETERARFIEEKVEDFFVSHGHGQKLHYDLHTAIRGSQFEKFAIHPFTHSAAYPKEQFAFLKAIGLEAVLLSHEPASTFSYHTYKNHSAQSATVELGAVRPFGENDLSKLEDLFEALIQLLTDGSLAQSDEEIKLFQVVDTLIKDAEDYQLNISSDTPNFTSFKAGKTLAHSSQSHYTIKQDGDALVFPNTNLPIGQRAGLVVRATDWRSITLE</sequence>
<dbReference type="CDD" id="cd03855">
    <property type="entry name" value="M14_ASTE"/>
    <property type="match status" value="1"/>
</dbReference>
<keyword evidence="1 5" id="KW-0056">Arginine metabolism</keyword>
<dbReference type="NCBIfam" id="TIGR03242">
    <property type="entry name" value="arg_catab_astE"/>
    <property type="match status" value="1"/>
</dbReference>
<dbReference type="HAMAP" id="MF_00767">
    <property type="entry name" value="Arg_catab_AstE"/>
    <property type="match status" value="1"/>
</dbReference>
<dbReference type="Gene3D" id="2.40.50.630">
    <property type="match status" value="1"/>
</dbReference>
<comment type="similarity">
    <text evidence="5">Belongs to the AspA/AstE family. Succinylglutamate desuccinylase subfamily.</text>
</comment>
<dbReference type="RefSeq" id="WP_068997207.1">
    <property type="nucleotide sequence ID" value="NZ_MDTQ01000001.1"/>
</dbReference>
<keyword evidence="2 5" id="KW-0479">Metal-binding</keyword>
<protein>
    <recommendedName>
        <fullName evidence="5 6">Succinylglutamate desuccinylase</fullName>
        <ecNumber evidence="5 6">3.5.1.96</ecNumber>
    </recommendedName>
</protein>
<dbReference type="EC" id="3.5.1.96" evidence="5 6"/>